<protein>
    <recommendedName>
        <fullName evidence="3">CCHC-type domain-containing protein</fullName>
    </recommendedName>
</protein>
<gene>
    <name evidence="1" type="ORF">D0Y65_001154</name>
</gene>
<proteinExistence type="predicted"/>
<dbReference type="GO" id="GO:0008270">
    <property type="term" value="F:zinc ion binding"/>
    <property type="evidence" value="ECO:0007669"/>
    <property type="project" value="InterPro"/>
</dbReference>
<evidence type="ECO:0000313" key="2">
    <source>
        <dbReference type="Proteomes" id="UP000289340"/>
    </source>
</evidence>
<comment type="caution">
    <text evidence="1">The sequence shown here is derived from an EMBL/GenBank/DDBJ whole genome shotgun (WGS) entry which is preliminary data.</text>
</comment>
<dbReference type="InterPro" id="IPR036875">
    <property type="entry name" value="Znf_CCHC_sf"/>
</dbReference>
<dbReference type="Proteomes" id="UP000289340">
    <property type="component" value="Chromosome 1"/>
</dbReference>
<dbReference type="AlphaFoldDB" id="A0A445M1N5"/>
<evidence type="ECO:0000313" key="1">
    <source>
        <dbReference type="EMBL" id="RZC29458.1"/>
    </source>
</evidence>
<name>A0A445M1N5_GLYSO</name>
<dbReference type="EMBL" id="QZWG01000001">
    <property type="protein sequence ID" value="RZC29458.1"/>
    <property type="molecule type" value="Genomic_DNA"/>
</dbReference>
<dbReference type="SUPFAM" id="SSF57756">
    <property type="entry name" value="Retrovirus zinc finger-like domains"/>
    <property type="match status" value="1"/>
</dbReference>
<sequence>MPKDKKDRDKSSIIYYECKYPGHFKSRCPKLEKGQDKKKYFKTNEKKGLMSTWEDLDDTSSGKDDEEAYICLMENTTFDESESDQEDEVNLDDPEVECEEHKRTVKFFNDKFLKNKKVMGQPQDVVKLHEEIRTLKTTLAKFVNGTNNLNKMLGYCRSSSYKFGNGYDGKVYVHDKDTTVYYFCGKTGHMTSV</sequence>
<dbReference type="GO" id="GO:0003676">
    <property type="term" value="F:nucleic acid binding"/>
    <property type="evidence" value="ECO:0007669"/>
    <property type="project" value="InterPro"/>
</dbReference>
<keyword evidence="2" id="KW-1185">Reference proteome</keyword>
<accession>A0A445M1N5</accession>
<evidence type="ECO:0008006" key="3">
    <source>
        <dbReference type="Google" id="ProtNLM"/>
    </source>
</evidence>
<organism evidence="1 2">
    <name type="scientific">Glycine soja</name>
    <name type="common">Wild soybean</name>
    <dbReference type="NCBI Taxonomy" id="3848"/>
    <lineage>
        <taxon>Eukaryota</taxon>
        <taxon>Viridiplantae</taxon>
        <taxon>Streptophyta</taxon>
        <taxon>Embryophyta</taxon>
        <taxon>Tracheophyta</taxon>
        <taxon>Spermatophyta</taxon>
        <taxon>Magnoliopsida</taxon>
        <taxon>eudicotyledons</taxon>
        <taxon>Gunneridae</taxon>
        <taxon>Pentapetalae</taxon>
        <taxon>rosids</taxon>
        <taxon>fabids</taxon>
        <taxon>Fabales</taxon>
        <taxon>Fabaceae</taxon>
        <taxon>Papilionoideae</taxon>
        <taxon>50 kb inversion clade</taxon>
        <taxon>NPAAA clade</taxon>
        <taxon>indigoferoid/millettioid clade</taxon>
        <taxon>Phaseoleae</taxon>
        <taxon>Glycine</taxon>
        <taxon>Glycine subgen. Soja</taxon>
    </lineage>
</organism>
<reference evidence="1 2" key="1">
    <citation type="submission" date="2018-09" db="EMBL/GenBank/DDBJ databases">
        <title>A high-quality reference genome of wild soybean provides a powerful tool to mine soybean genomes.</title>
        <authorList>
            <person name="Xie M."/>
            <person name="Chung C.Y.L."/>
            <person name="Li M.-W."/>
            <person name="Wong F.-L."/>
            <person name="Chan T.-F."/>
            <person name="Lam H.-M."/>
        </authorList>
    </citation>
    <scope>NUCLEOTIDE SEQUENCE [LARGE SCALE GENOMIC DNA]</scope>
    <source>
        <strain evidence="2">cv. W05</strain>
        <tissue evidence="1">Hypocotyl of etiolated seedlings</tissue>
    </source>
</reference>